<organism evidence="16 17">
    <name type="scientific">Candidatus Falkowbacteria bacterium CG10_big_fil_rev_8_21_14_0_10_43_10</name>
    <dbReference type="NCBI Taxonomy" id="1974567"/>
    <lineage>
        <taxon>Bacteria</taxon>
        <taxon>Candidatus Falkowiibacteriota</taxon>
    </lineage>
</organism>
<comment type="catalytic activity">
    <reaction evidence="12">
        <text>tRNA(Cys) + L-cysteine + ATP = L-cysteinyl-tRNA(Cys) + AMP + diphosphate</text>
        <dbReference type="Rhea" id="RHEA:17773"/>
        <dbReference type="Rhea" id="RHEA-COMP:9661"/>
        <dbReference type="Rhea" id="RHEA-COMP:9679"/>
        <dbReference type="ChEBI" id="CHEBI:30616"/>
        <dbReference type="ChEBI" id="CHEBI:33019"/>
        <dbReference type="ChEBI" id="CHEBI:35235"/>
        <dbReference type="ChEBI" id="CHEBI:78442"/>
        <dbReference type="ChEBI" id="CHEBI:78517"/>
        <dbReference type="ChEBI" id="CHEBI:456215"/>
        <dbReference type="EC" id="6.1.1.16"/>
    </reaction>
</comment>
<feature type="short sequence motif" description="'HIGH' region" evidence="12">
    <location>
        <begin position="30"/>
        <end position="40"/>
    </location>
</feature>
<dbReference type="Pfam" id="PF09190">
    <property type="entry name" value="DALR_2"/>
    <property type="match status" value="1"/>
</dbReference>
<name>A0A2H0V1R3_9BACT</name>
<dbReference type="NCBIfam" id="TIGR00435">
    <property type="entry name" value="cysS"/>
    <property type="match status" value="1"/>
</dbReference>
<evidence type="ECO:0000256" key="8">
    <source>
        <dbReference type="ARBA" id="ARBA00022833"/>
    </source>
</evidence>
<feature type="domain" description="Cysteinyl-tRNA synthetase class Ia DALR" evidence="15">
    <location>
        <begin position="361"/>
        <end position="418"/>
    </location>
</feature>
<dbReference type="InterPro" id="IPR014729">
    <property type="entry name" value="Rossmann-like_a/b/a_fold"/>
</dbReference>
<dbReference type="PANTHER" id="PTHR10890">
    <property type="entry name" value="CYSTEINYL-TRNA SYNTHETASE"/>
    <property type="match status" value="1"/>
</dbReference>
<dbReference type="SUPFAM" id="SSF52374">
    <property type="entry name" value="Nucleotidylyl transferase"/>
    <property type="match status" value="1"/>
</dbReference>
<dbReference type="InterPro" id="IPR032678">
    <property type="entry name" value="tRNA-synt_1_cat_dom"/>
</dbReference>
<dbReference type="GO" id="GO:0006423">
    <property type="term" value="P:cysteinyl-tRNA aminoacylation"/>
    <property type="evidence" value="ECO:0007669"/>
    <property type="project" value="UniProtKB-UniRule"/>
</dbReference>
<dbReference type="SMART" id="SM00840">
    <property type="entry name" value="DALR_2"/>
    <property type="match status" value="1"/>
</dbReference>
<evidence type="ECO:0000313" key="16">
    <source>
        <dbReference type="EMBL" id="PIR93024.1"/>
    </source>
</evidence>
<accession>A0A2H0V1R3</accession>
<feature type="region of interest" description="Disordered" evidence="14">
    <location>
        <begin position="72"/>
        <end position="91"/>
    </location>
</feature>
<keyword evidence="6 12" id="KW-0479">Metal-binding</keyword>
<protein>
    <recommendedName>
        <fullName evidence="12">Cysteine--tRNA ligase</fullName>
        <ecNumber evidence="12">6.1.1.16</ecNumber>
    </recommendedName>
    <alternativeName>
        <fullName evidence="12">Cysteinyl-tRNA synthetase</fullName>
        <shortName evidence="12">CysRS</shortName>
    </alternativeName>
</protein>
<dbReference type="Proteomes" id="UP000228626">
    <property type="component" value="Unassembled WGS sequence"/>
</dbReference>
<keyword evidence="7 12" id="KW-0547">Nucleotide-binding</keyword>
<dbReference type="GO" id="GO:0004817">
    <property type="term" value="F:cysteine-tRNA ligase activity"/>
    <property type="evidence" value="ECO:0007669"/>
    <property type="project" value="UniProtKB-UniRule"/>
</dbReference>
<evidence type="ECO:0000256" key="9">
    <source>
        <dbReference type="ARBA" id="ARBA00022840"/>
    </source>
</evidence>
<keyword evidence="4 12" id="KW-0963">Cytoplasm</keyword>
<keyword evidence="10 12" id="KW-0648">Protein biosynthesis</keyword>
<comment type="cofactor">
    <cofactor evidence="12">
        <name>Zn(2+)</name>
        <dbReference type="ChEBI" id="CHEBI:29105"/>
    </cofactor>
    <text evidence="12">Binds 1 zinc ion per subunit.</text>
</comment>
<evidence type="ECO:0000313" key="17">
    <source>
        <dbReference type="Proteomes" id="UP000228626"/>
    </source>
</evidence>
<feature type="binding site" evidence="12">
    <location>
        <position position="284"/>
    </location>
    <ligand>
        <name>ATP</name>
        <dbReference type="ChEBI" id="CHEBI:30616"/>
    </ligand>
</feature>
<dbReference type="HAMAP" id="MF_00041">
    <property type="entry name" value="Cys_tRNA_synth"/>
    <property type="match status" value="1"/>
</dbReference>
<evidence type="ECO:0000256" key="12">
    <source>
        <dbReference type="HAMAP-Rule" id="MF_00041"/>
    </source>
</evidence>
<dbReference type="InterPro" id="IPR009080">
    <property type="entry name" value="tRNAsynth_Ia_anticodon-bd"/>
</dbReference>
<dbReference type="InterPro" id="IPR015273">
    <property type="entry name" value="Cys-tRNA-synt_Ia_DALR"/>
</dbReference>
<dbReference type="GO" id="GO:0005829">
    <property type="term" value="C:cytosol"/>
    <property type="evidence" value="ECO:0007669"/>
    <property type="project" value="TreeGrafter"/>
</dbReference>
<feature type="short sequence motif" description="'KMSKS' region" evidence="12">
    <location>
        <begin position="281"/>
        <end position="285"/>
    </location>
</feature>
<comment type="subcellular location">
    <subcellularLocation>
        <location evidence="1 12">Cytoplasm</location>
    </subcellularLocation>
</comment>
<dbReference type="InterPro" id="IPR024909">
    <property type="entry name" value="Cys-tRNA/MSH_ligase"/>
</dbReference>
<dbReference type="EC" id="6.1.1.16" evidence="12"/>
<feature type="binding site" evidence="12">
    <location>
        <position position="224"/>
    </location>
    <ligand>
        <name>Zn(2+)</name>
        <dbReference type="ChEBI" id="CHEBI:29105"/>
    </ligand>
</feature>
<proteinExistence type="inferred from homology"/>
<dbReference type="Gene3D" id="3.40.50.620">
    <property type="entry name" value="HUPs"/>
    <property type="match status" value="1"/>
</dbReference>
<evidence type="ECO:0000256" key="6">
    <source>
        <dbReference type="ARBA" id="ARBA00022723"/>
    </source>
</evidence>
<evidence type="ECO:0000256" key="4">
    <source>
        <dbReference type="ARBA" id="ARBA00022490"/>
    </source>
</evidence>
<evidence type="ECO:0000256" key="13">
    <source>
        <dbReference type="SAM" id="Coils"/>
    </source>
</evidence>
<dbReference type="GO" id="GO:0008270">
    <property type="term" value="F:zinc ion binding"/>
    <property type="evidence" value="ECO:0007669"/>
    <property type="project" value="UniProtKB-UniRule"/>
</dbReference>
<feature type="binding site" evidence="12">
    <location>
        <position position="28"/>
    </location>
    <ligand>
        <name>Zn(2+)</name>
        <dbReference type="ChEBI" id="CHEBI:29105"/>
    </ligand>
</feature>
<feature type="binding site" evidence="12">
    <location>
        <position position="249"/>
    </location>
    <ligand>
        <name>Zn(2+)</name>
        <dbReference type="ChEBI" id="CHEBI:29105"/>
    </ligand>
</feature>
<evidence type="ECO:0000256" key="3">
    <source>
        <dbReference type="ARBA" id="ARBA00011245"/>
    </source>
</evidence>
<keyword evidence="5 12" id="KW-0436">Ligase</keyword>
<feature type="coiled-coil region" evidence="13">
    <location>
        <begin position="325"/>
        <end position="352"/>
    </location>
</feature>
<dbReference type="InterPro" id="IPR015803">
    <property type="entry name" value="Cys-tRNA-ligase"/>
</dbReference>
<evidence type="ECO:0000256" key="7">
    <source>
        <dbReference type="ARBA" id="ARBA00022741"/>
    </source>
</evidence>
<reference evidence="17" key="1">
    <citation type="submission" date="2017-09" db="EMBL/GenBank/DDBJ databases">
        <title>Depth-based differentiation of microbial function through sediment-hosted aquifers and enrichment of novel symbionts in the deep terrestrial subsurface.</title>
        <authorList>
            <person name="Probst A.J."/>
            <person name="Ladd B."/>
            <person name="Jarett J.K."/>
            <person name="Geller-Mcgrath D.E."/>
            <person name="Sieber C.M.K."/>
            <person name="Emerson J.B."/>
            <person name="Anantharaman K."/>
            <person name="Thomas B.C."/>
            <person name="Malmstrom R."/>
            <person name="Stieglmeier M."/>
            <person name="Klingl A."/>
            <person name="Woyke T."/>
            <person name="Ryan C.M."/>
            <person name="Banfield J.F."/>
        </authorList>
    </citation>
    <scope>NUCLEOTIDE SEQUENCE [LARGE SCALE GENOMIC DNA]</scope>
</reference>
<evidence type="ECO:0000256" key="2">
    <source>
        <dbReference type="ARBA" id="ARBA00005594"/>
    </source>
</evidence>
<evidence type="ECO:0000256" key="11">
    <source>
        <dbReference type="ARBA" id="ARBA00023146"/>
    </source>
</evidence>
<comment type="caution">
    <text evidence="16">The sequence shown here is derived from an EMBL/GenBank/DDBJ whole genome shotgun (WGS) entry which is preliminary data.</text>
</comment>
<keyword evidence="9 12" id="KW-0067">ATP-binding</keyword>
<dbReference type="PANTHER" id="PTHR10890:SF3">
    <property type="entry name" value="CYSTEINE--TRNA LIGASE, CYTOPLASMIC"/>
    <property type="match status" value="1"/>
</dbReference>
<sequence>MLKIYNTLTRKKEKFKPISDEQVSFYHCGPTVYWTQHIGNMRAMVLCDLIVRSLEYLGYNVKLARNYTDVGHLTSDEDEGEDKLEKGAKRDKISPQEVADKYIKVFEQDIKDLNVMPAEVKPRATEHIKEMQEMAQTLLDKGFAYATELAIYFDVSRAKNYTRLSGQNLAKNIAEAGSGEVSDPNKKHPADFALWFFKKGKHANAMQTWESPWGQGFPGWHIECSAMAKKHLGETLDIHMGGVDHIPVHHTNEIAQSESANGKKFVNYWLHNEMLVVDNEKMAKSSGKINSLAEIKDKGYDPLALRYLFLGAHYRSKQNFTWETLDAAGNALKKLRNEVTEIKSNIKSAGEAKINENLREKFIAALEEDFNIPQALAVLWEVVKSDKFINEEKLLTILNFDGVLGLKLDELKTETGEIPKVIQALADNRQKFRELGDFNAADEIRQEIENQGYIVEDTPQGVKIKKK</sequence>
<feature type="binding site" evidence="12">
    <location>
        <position position="253"/>
    </location>
    <ligand>
        <name>Zn(2+)</name>
        <dbReference type="ChEBI" id="CHEBI:29105"/>
    </ligand>
</feature>
<keyword evidence="11 12" id="KW-0030">Aminoacyl-tRNA synthetase</keyword>
<dbReference type="CDD" id="cd00672">
    <property type="entry name" value="CysRS_core"/>
    <property type="match status" value="1"/>
</dbReference>
<comment type="similarity">
    <text evidence="2 12">Belongs to the class-I aminoacyl-tRNA synthetase family.</text>
</comment>
<gene>
    <name evidence="12" type="primary">cysS</name>
    <name evidence="16" type="ORF">COT99_03085</name>
</gene>
<dbReference type="EMBL" id="PFAR01000037">
    <property type="protein sequence ID" value="PIR93024.1"/>
    <property type="molecule type" value="Genomic_DNA"/>
</dbReference>
<dbReference type="SUPFAM" id="SSF47323">
    <property type="entry name" value="Anticodon-binding domain of a subclass of class I aminoacyl-tRNA synthetases"/>
    <property type="match status" value="1"/>
</dbReference>
<dbReference type="PRINTS" id="PR00983">
    <property type="entry name" value="TRNASYNTHCYS"/>
</dbReference>
<evidence type="ECO:0000256" key="14">
    <source>
        <dbReference type="SAM" id="MobiDB-lite"/>
    </source>
</evidence>
<dbReference type="AlphaFoldDB" id="A0A2H0V1R3"/>
<evidence type="ECO:0000256" key="1">
    <source>
        <dbReference type="ARBA" id="ARBA00004496"/>
    </source>
</evidence>
<dbReference type="Pfam" id="PF01406">
    <property type="entry name" value="tRNA-synt_1e"/>
    <property type="match status" value="1"/>
</dbReference>
<dbReference type="GO" id="GO:0005524">
    <property type="term" value="F:ATP binding"/>
    <property type="evidence" value="ECO:0007669"/>
    <property type="project" value="UniProtKB-UniRule"/>
</dbReference>
<comment type="subunit">
    <text evidence="3 12">Monomer.</text>
</comment>
<evidence type="ECO:0000256" key="10">
    <source>
        <dbReference type="ARBA" id="ARBA00022917"/>
    </source>
</evidence>
<dbReference type="Gene3D" id="1.20.120.1910">
    <property type="entry name" value="Cysteine-tRNA ligase, C-terminal anti-codon recognition domain"/>
    <property type="match status" value="1"/>
</dbReference>
<evidence type="ECO:0000259" key="15">
    <source>
        <dbReference type="SMART" id="SM00840"/>
    </source>
</evidence>
<evidence type="ECO:0000256" key="5">
    <source>
        <dbReference type="ARBA" id="ARBA00022598"/>
    </source>
</evidence>
<keyword evidence="8 12" id="KW-0862">Zinc</keyword>
<keyword evidence="13" id="KW-0175">Coiled coil</keyword>